<proteinExistence type="predicted"/>
<reference evidence="3 4" key="1">
    <citation type="submission" date="2023-02" db="EMBL/GenBank/DDBJ databases">
        <title>Oceanobacillus kimchii IFOP_LL358 isolated form Alexandrium catenella lab strain.</title>
        <authorList>
            <person name="Gajardo G."/>
            <person name="Ueki S."/>
            <person name="Maruyama F."/>
        </authorList>
    </citation>
    <scope>NUCLEOTIDE SEQUENCE [LARGE SCALE GENOMIC DNA]</scope>
    <source>
        <strain evidence="3 4">IFOP_LL358</strain>
    </source>
</reference>
<dbReference type="PANTHER" id="PTHR13947">
    <property type="entry name" value="GNAT FAMILY N-ACETYLTRANSFERASE"/>
    <property type="match status" value="1"/>
</dbReference>
<dbReference type="InterPro" id="IPR050769">
    <property type="entry name" value="NAT_camello-type"/>
</dbReference>
<name>A0ABQ5TN75_9BACI</name>
<dbReference type="SUPFAM" id="SSF55729">
    <property type="entry name" value="Acyl-CoA N-acyltransferases (Nat)"/>
    <property type="match status" value="1"/>
</dbReference>
<feature type="domain" description="N-acetyltransferase" evidence="2">
    <location>
        <begin position="1"/>
        <end position="157"/>
    </location>
</feature>
<keyword evidence="1" id="KW-0808">Transferase</keyword>
<dbReference type="EMBL" id="BSKO01000001">
    <property type="protein sequence ID" value="GLO67786.1"/>
    <property type="molecule type" value="Genomic_DNA"/>
</dbReference>
<accession>A0ABQ5TN75</accession>
<keyword evidence="4" id="KW-1185">Reference proteome</keyword>
<dbReference type="InterPro" id="IPR016181">
    <property type="entry name" value="Acyl_CoA_acyltransferase"/>
</dbReference>
<dbReference type="CDD" id="cd04301">
    <property type="entry name" value="NAT_SF"/>
    <property type="match status" value="1"/>
</dbReference>
<dbReference type="Pfam" id="PF00583">
    <property type="entry name" value="Acetyltransf_1"/>
    <property type="match status" value="1"/>
</dbReference>
<protein>
    <submittedName>
        <fullName evidence="3">N-acetyltransferase</fullName>
    </submittedName>
</protein>
<dbReference type="Gene3D" id="3.40.630.30">
    <property type="match status" value="1"/>
</dbReference>
<dbReference type="Proteomes" id="UP001275436">
    <property type="component" value="Unassembled WGS sequence"/>
</dbReference>
<comment type="caution">
    <text evidence="3">The sequence shown here is derived from an EMBL/GenBank/DDBJ whole genome shotgun (WGS) entry which is preliminary data.</text>
</comment>
<evidence type="ECO:0000256" key="1">
    <source>
        <dbReference type="ARBA" id="ARBA00022679"/>
    </source>
</evidence>
<dbReference type="PANTHER" id="PTHR13947:SF37">
    <property type="entry name" value="LD18367P"/>
    <property type="match status" value="1"/>
</dbReference>
<evidence type="ECO:0000313" key="3">
    <source>
        <dbReference type="EMBL" id="GLO67786.1"/>
    </source>
</evidence>
<organism evidence="3 4">
    <name type="scientific">Oceanobacillus kimchii</name>
    <dbReference type="NCBI Taxonomy" id="746691"/>
    <lineage>
        <taxon>Bacteria</taxon>
        <taxon>Bacillati</taxon>
        <taxon>Bacillota</taxon>
        <taxon>Bacilli</taxon>
        <taxon>Bacillales</taxon>
        <taxon>Bacillaceae</taxon>
        <taxon>Oceanobacillus</taxon>
    </lineage>
</organism>
<dbReference type="RefSeq" id="WP_017798319.1">
    <property type="nucleotide sequence ID" value="NZ_BSKO01000001.1"/>
</dbReference>
<gene>
    <name evidence="3" type="ORF">MACH08_35700</name>
</gene>
<evidence type="ECO:0000313" key="4">
    <source>
        <dbReference type="Proteomes" id="UP001275436"/>
    </source>
</evidence>
<dbReference type="InterPro" id="IPR000182">
    <property type="entry name" value="GNAT_dom"/>
</dbReference>
<sequence length="157" mass="18309">MFIREIEEKDNYQIENLIKDSLESLDLDREGTAYYDPELPRLSTYYNSIKDASYWVACEGEEIIGGIGIAPYVIEKGVCELQKFYVRQDQQGKGVGRRLLNTALDFAKKKYNQCYLETRHELIQANKLYEQNGFALLSSPIEGSEHSFMDRWYIIEL</sequence>
<dbReference type="PROSITE" id="PS51186">
    <property type="entry name" value="GNAT"/>
    <property type="match status" value="1"/>
</dbReference>
<evidence type="ECO:0000259" key="2">
    <source>
        <dbReference type="PROSITE" id="PS51186"/>
    </source>
</evidence>